<keyword evidence="2" id="KW-0472">Membrane</keyword>
<comment type="caution">
    <text evidence="3">The sequence shown here is derived from an EMBL/GenBank/DDBJ whole genome shotgun (WGS) entry which is preliminary data.</text>
</comment>
<dbReference type="Proteomes" id="UP000176725">
    <property type="component" value="Unassembled WGS sequence"/>
</dbReference>
<feature type="transmembrane region" description="Helical" evidence="2">
    <location>
        <begin position="84"/>
        <end position="106"/>
    </location>
</feature>
<feature type="compositionally biased region" description="Basic and acidic residues" evidence="1">
    <location>
        <begin position="21"/>
        <end position="40"/>
    </location>
</feature>
<name>A0A1F8BJY6_9BACT</name>
<keyword evidence="2" id="KW-1133">Transmembrane helix</keyword>
<reference evidence="3 4" key="1">
    <citation type="journal article" date="2016" name="Nat. Commun.">
        <title>Thousands of microbial genomes shed light on interconnected biogeochemical processes in an aquifer system.</title>
        <authorList>
            <person name="Anantharaman K."/>
            <person name="Brown C.T."/>
            <person name="Hug L.A."/>
            <person name="Sharon I."/>
            <person name="Castelle C.J."/>
            <person name="Probst A.J."/>
            <person name="Thomas B.C."/>
            <person name="Singh A."/>
            <person name="Wilkins M.J."/>
            <person name="Karaoz U."/>
            <person name="Brodie E.L."/>
            <person name="Williams K.H."/>
            <person name="Hubbard S.S."/>
            <person name="Banfield J.F."/>
        </authorList>
    </citation>
    <scope>NUCLEOTIDE SEQUENCE [LARGE SCALE GENOMIC DNA]</scope>
</reference>
<evidence type="ECO:0000256" key="1">
    <source>
        <dbReference type="SAM" id="MobiDB-lite"/>
    </source>
</evidence>
<evidence type="ECO:0000313" key="4">
    <source>
        <dbReference type="Proteomes" id="UP000176725"/>
    </source>
</evidence>
<dbReference type="EMBL" id="MGHH01000014">
    <property type="protein sequence ID" value="OGM63979.1"/>
    <property type="molecule type" value="Genomic_DNA"/>
</dbReference>
<proteinExistence type="predicted"/>
<dbReference type="AlphaFoldDB" id="A0A1F8BJY6"/>
<feature type="transmembrane region" description="Helical" evidence="2">
    <location>
        <begin position="112"/>
        <end position="130"/>
    </location>
</feature>
<keyword evidence="2" id="KW-0812">Transmembrane</keyword>
<organism evidence="3 4">
    <name type="scientific">Candidatus Woesebacteria bacterium RIFCSPLOWO2_01_FULL_39_25</name>
    <dbReference type="NCBI Taxonomy" id="1802521"/>
    <lineage>
        <taxon>Bacteria</taxon>
        <taxon>Candidatus Woeseibacteriota</taxon>
    </lineage>
</organism>
<evidence type="ECO:0008006" key="5">
    <source>
        <dbReference type="Google" id="ProtNLM"/>
    </source>
</evidence>
<accession>A0A1F8BJY6</accession>
<evidence type="ECO:0000256" key="2">
    <source>
        <dbReference type="SAM" id="Phobius"/>
    </source>
</evidence>
<sequence>MPDVFNSHKQVESVEQNSSKKQIEVKKPEKKFKTPEDMDRHELPGHNHNPFAAYCYYPDHVNFVNADPEEKVVLLLRRHPITNLSWISIAFLMVIAPSFFVLIAPFSLLPPGFQVVLTILWYLIVTAFILEEFLSWFFHVNIVTDERIIEVDFINLIYREVTDANIDQIQDVTVVVGGAPRTFFRYGNVVIQTASEIPKIEFEAIPNPDAVARVLRELRIEEEQEKLEGRVR</sequence>
<gene>
    <name evidence="3" type="ORF">A2893_00525</name>
</gene>
<protein>
    <recommendedName>
        <fullName evidence="5">DUF304 domain-containing protein</fullName>
    </recommendedName>
</protein>
<evidence type="ECO:0000313" key="3">
    <source>
        <dbReference type="EMBL" id="OGM63979.1"/>
    </source>
</evidence>
<feature type="region of interest" description="Disordered" evidence="1">
    <location>
        <begin position="1"/>
        <end position="40"/>
    </location>
</feature>
<dbReference type="STRING" id="1802521.A2893_00525"/>